<feature type="region of interest" description="Disordered" evidence="1">
    <location>
        <begin position="1"/>
        <end position="110"/>
    </location>
</feature>
<sequence>MQEWRLRAPPHRRRCRRRRSRPSRTTAATRGPPRARCLSRSTARRRGPLARSSRCSRRSWCSPCCPASSGACARGRPRAPTSGTTARGWPDGGAGGARLAGPPSSGRRSRRPWRRCLLRCHRLRNREEAAAARFMAFFSLLFRSNSDCLIGERINKRLT</sequence>
<protein>
    <submittedName>
        <fullName evidence="2">Uncharacterized protein</fullName>
    </submittedName>
</protein>
<evidence type="ECO:0000256" key="1">
    <source>
        <dbReference type="SAM" id="MobiDB-lite"/>
    </source>
</evidence>
<evidence type="ECO:0000313" key="2">
    <source>
        <dbReference type="EMBL" id="JAE31959.1"/>
    </source>
</evidence>
<name>A0A0A9H833_ARUDO</name>
<organism evidence="2">
    <name type="scientific">Arundo donax</name>
    <name type="common">Giant reed</name>
    <name type="synonym">Donax arundinaceus</name>
    <dbReference type="NCBI Taxonomy" id="35708"/>
    <lineage>
        <taxon>Eukaryota</taxon>
        <taxon>Viridiplantae</taxon>
        <taxon>Streptophyta</taxon>
        <taxon>Embryophyta</taxon>
        <taxon>Tracheophyta</taxon>
        <taxon>Spermatophyta</taxon>
        <taxon>Magnoliopsida</taxon>
        <taxon>Liliopsida</taxon>
        <taxon>Poales</taxon>
        <taxon>Poaceae</taxon>
        <taxon>PACMAD clade</taxon>
        <taxon>Arundinoideae</taxon>
        <taxon>Arundineae</taxon>
        <taxon>Arundo</taxon>
    </lineage>
</organism>
<reference evidence="2" key="2">
    <citation type="journal article" date="2015" name="Data Brief">
        <title>Shoot transcriptome of the giant reed, Arundo donax.</title>
        <authorList>
            <person name="Barrero R.A."/>
            <person name="Guerrero F.D."/>
            <person name="Moolhuijzen P."/>
            <person name="Goolsby J.A."/>
            <person name="Tidwell J."/>
            <person name="Bellgard S.E."/>
            <person name="Bellgard M.I."/>
        </authorList>
    </citation>
    <scope>NUCLEOTIDE SEQUENCE</scope>
    <source>
        <tissue evidence="2">Shoot tissue taken approximately 20 cm above the soil surface</tissue>
    </source>
</reference>
<reference evidence="2" key="1">
    <citation type="submission" date="2014-09" db="EMBL/GenBank/DDBJ databases">
        <authorList>
            <person name="Magalhaes I.L.F."/>
            <person name="Oliveira U."/>
            <person name="Santos F.R."/>
            <person name="Vidigal T.H.D.A."/>
            <person name="Brescovit A.D."/>
            <person name="Santos A.J."/>
        </authorList>
    </citation>
    <scope>NUCLEOTIDE SEQUENCE</scope>
    <source>
        <tissue evidence="2">Shoot tissue taken approximately 20 cm above the soil surface</tissue>
    </source>
</reference>
<dbReference type="EMBL" id="GBRH01165937">
    <property type="protein sequence ID" value="JAE31959.1"/>
    <property type="molecule type" value="Transcribed_RNA"/>
</dbReference>
<feature type="compositionally biased region" description="Low complexity" evidence="1">
    <location>
        <begin position="50"/>
        <end position="74"/>
    </location>
</feature>
<dbReference type="AlphaFoldDB" id="A0A0A9H833"/>
<accession>A0A0A9H833</accession>
<proteinExistence type="predicted"/>
<feature type="compositionally biased region" description="Low complexity" evidence="1">
    <location>
        <begin position="23"/>
        <end position="36"/>
    </location>
</feature>
<feature type="compositionally biased region" description="Basic residues" evidence="1">
    <location>
        <begin position="8"/>
        <end position="22"/>
    </location>
</feature>